<keyword evidence="3" id="KW-1185">Reference proteome</keyword>
<feature type="compositionally biased region" description="Low complexity" evidence="1">
    <location>
        <begin position="11"/>
        <end position="20"/>
    </location>
</feature>
<organism evidence="2 3">
    <name type="scientific">Cercophora samala</name>
    <dbReference type="NCBI Taxonomy" id="330535"/>
    <lineage>
        <taxon>Eukaryota</taxon>
        <taxon>Fungi</taxon>
        <taxon>Dikarya</taxon>
        <taxon>Ascomycota</taxon>
        <taxon>Pezizomycotina</taxon>
        <taxon>Sordariomycetes</taxon>
        <taxon>Sordariomycetidae</taxon>
        <taxon>Sordariales</taxon>
        <taxon>Lasiosphaeriaceae</taxon>
        <taxon>Cercophora</taxon>
    </lineage>
</organism>
<evidence type="ECO:0000313" key="2">
    <source>
        <dbReference type="EMBL" id="KAK0669943.1"/>
    </source>
</evidence>
<evidence type="ECO:0000256" key="1">
    <source>
        <dbReference type="SAM" id="MobiDB-lite"/>
    </source>
</evidence>
<accession>A0AA39ZFC0</accession>
<sequence>MSLSLDIPKMTTNSTTTSTNLNKRSEAAAQTKASEADYVPPKRFYVALPPIALDYAYFKDNVTTNSILRRWNLCLRASLARHRLCHYLAQDGVPPPNSDRTSKAYKDWRNDCFDVIELILASVQGMVLDMSNKGWYPLSEDPRHHYLKVFETFGLNGPEDL</sequence>
<name>A0AA39ZFC0_9PEZI</name>
<protein>
    <submittedName>
        <fullName evidence="2">Uncharacterized protein</fullName>
    </submittedName>
</protein>
<dbReference type="AlphaFoldDB" id="A0AA39ZFC0"/>
<comment type="caution">
    <text evidence="2">The sequence shown here is derived from an EMBL/GenBank/DDBJ whole genome shotgun (WGS) entry which is preliminary data.</text>
</comment>
<dbReference type="Proteomes" id="UP001174997">
    <property type="component" value="Unassembled WGS sequence"/>
</dbReference>
<gene>
    <name evidence="2" type="ORF">QBC41DRAFT_345954</name>
</gene>
<feature type="region of interest" description="Disordered" evidence="1">
    <location>
        <begin position="1"/>
        <end position="20"/>
    </location>
</feature>
<proteinExistence type="predicted"/>
<dbReference type="EMBL" id="JAULSY010000037">
    <property type="protein sequence ID" value="KAK0669943.1"/>
    <property type="molecule type" value="Genomic_DNA"/>
</dbReference>
<evidence type="ECO:0000313" key="3">
    <source>
        <dbReference type="Proteomes" id="UP001174997"/>
    </source>
</evidence>
<reference evidence="2" key="1">
    <citation type="submission" date="2023-06" db="EMBL/GenBank/DDBJ databases">
        <title>Genome-scale phylogeny and comparative genomics of the fungal order Sordariales.</title>
        <authorList>
            <consortium name="Lawrence Berkeley National Laboratory"/>
            <person name="Hensen N."/>
            <person name="Bonometti L."/>
            <person name="Westerberg I."/>
            <person name="Brannstrom I.O."/>
            <person name="Guillou S."/>
            <person name="Cros-Aarteil S."/>
            <person name="Calhoun S."/>
            <person name="Haridas S."/>
            <person name="Kuo A."/>
            <person name="Mondo S."/>
            <person name="Pangilinan J."/>
            <person name="Riley R."/>
            <person name="Labutti K."/>
            <person name="Andreopoulos B."/>
            <person name="Lipzen A."/>
            <person name="Chen C."/>
            <person name="Yanf M."/>
            <person name="Daum C."/>
            <person name="Ng V."/>
            <person name="Clum A."/>
            <person name="Steindorff A."/>
            <person name="Ohm R."/>
            <person name="Martin F."/>
            <person name="Silar P."/>
            <person name="Natvig D."/>
            <person name="Lalanne C."/>
            <person name="Gautier V."/>
            <person name="Ament-Velasquez S.L."/>
            <person name="Kruys A."/>
            <person name="Hutchinson M.I."/>
            <person name="Powell A.J."/>
            <person name="Barry K."/>
            <person name="Miller A.N."/>
            <person name="Grigoriev I.V."/>
            <person name="Debuchy R."/>
            <person name="Gladieux P."/>
            <person name="Thoren M.H."/>
            <person name="Johannesson H."/>
        </authorList>
    </citation>
    <scope>NUCLEOTIDE SEQUENCE</scope>
    <source>
        <strain evidence="2">CBS 307.81</strain>
    </source>
</reference>